<gene>
    <name evidence="2" type="ORF">FOZ60_009007</name>
</gene>
<reference evidence="2 3" key="1">
    <citation type="submission" date="2020-04" db="EMBL/GenBank/DDBJ databases">
        <title>Perkinsus olseni comparative genomics.</title>
        <authorList>
            <person name="Bogema D.R."/>
        </authorList>
    </citation>
    <scope>NUCLEOTIDE SEQUENCE [LARGE SCALE GENOMIC DNA]</scope>
    <source>
        <strain evidence="2">00978-12</strain>
    </source>
</reference>
<name>A0A7J6NKB4_PEROL</name>
<accession>A0A7J6NKB4</accession>
<feature type="compositionally biased region" description="Low complexity" evidence="1">
    <location>
        <begin position="344"/>
        <end position="360"/>
    </location>
</feature>
<evidence type="ECO:0000313" key="3">
    <source>
        <dbReference type="Proteomes" id="UP000541610"/>
    </source>
</evidence>
<proteinExistence type="predicted"/>
<comment type="caution">
    <text evidence="2">The sequence shown here is derived from an EMBL/GenBank/DDBJ whole genome shotgun (WGS) entry which is preliminary data.</text>
</comment>
<dbReference type="Proteomes" id="UP000541610">
    <property type="component" value="Unassembled WGS sequence"/>
</dbReference>
<sequence length="413" mass="44357">MVLMSSAGWDSAQLCYSGAPDQLWCFLVLVRNSSVLGITFARNFLSKCRPHFSFNCPPLVPMANANARGTEAFLAIMPASCPVVLRDAIIERLQAIDMAVSDIPVLVSKPEVLKKTVVDVLCPPAENETADQTQQRLVRGLRVEAALQEAAKASLGKQGPTANGQIEYMERVSKRYGGAASPGLVADQATVKLIAESPSTYREIKLGADFASLGKKPVLDVNGAIQWIPETATAGRQPKRLCELLYGLLPVLLCVDVSVGLEAGPWILQYVQQLCRICMVRGEAAVVGYDASFRRSLSGRAFALAEREKISLSLATIRLLGNAVDQEALNEATRTPTPAVGAQSSPGRATTSATSTSSPSTDKKGKHVPPGNCPHTRGQCPLLKIRKCPWPPRSHVRDGADSKPQPPGKKQRL</sequence>
<evidence type="ECO:0000256" key="1">
    <source>
        <dbReference type="SAM" id="MobiDB-lite"/>
    </source>
</evidence>
<protein>
    <submittedName>
        <fullName evidence="2">Uncharacterized protein</fullName>
    </submittedName>
</protein>
<organism evidence="2 3">
    <name type="scientific">Perkinsus olseni</name>
    <name type="common">Perkinsus atlanticus</name>
    <dbReference type="NCBI Taxonomy" id="32597"/>
    <lineage>
        <taxon>Eukaryota</taxon>
        <taxon>Sar</taxon>
        <taxon>Alveolata</taxon>
        <taxon>Perkinsozoa</taxon>
        <taxon>Perkinsea</taxon>
        <taxon>Perkinsida</taxon>
        <taxon>Perkinsidae</taxon>
        <taxon>Perkinsus</taxon>
    </lineage>
</organism>
<dbReference type="AlphaFoldDB" id="A0A7J6NKB4"/>
<feature type="region of interest" description="Disordered" evidence="1">
    <location>
        <begin position="330"/>
        <end position="413"/>
    </location>
</feature>
<dbReference type="OrthoDB" id="447173at2759"/>
<dbReference type="EMBL" id="JABANP010000361">
    <property type="protein sequence ID" value="KAF4683531.1"/>
    <property type="molecule type" value="Genomic_DNA"/>
</dbReference>
<evidence type="ECO:0000313" key="2">
    <source>
        <dbReference type="EMBL" id="KAF4683531.1"/>
    </source>
</evidence>